<dbReference type="KEGG" id="tet:TTHERM_00726380"/>
<evidence type="ECO:0000256" key="1">
    <source>
        <dbReference type="SAM" id="MobiDB-lite"/>
    </source>
</evidence>
<dbReference type="InterPro" id="IPR043198">
    <property type="entry name" value="Cyclin/Ssn8"/>
</dbReference>
<feature type="region of interest" description="Disordered" evidence="1">
    <location>
        <begin position="286"/>
        <end position="313"/>
    </location>
</feature>
<dbReference type="SUPFAM" id="SSF47954">
    <property type="entry name" value="Cyclin-like"/>
    <property type="match status" value="2"/>
</dbReference>
<dbReference type="eggNOG" id="ENOG502SPP3">
    <property type="taxonomic scope" value="Eukaryota"/>
</dbReference>
<name>Q24GF3_TETTS</name>
<dbReference type="STRING" id="312017.Q24GF3"/>
<dbReference type="InParanoid" id="Q24GF3"/>
<accession>Q24GF3</accession>
<organism evidence="2 3">
    <name type="scientific">Tetrahymena thermophila (strain SB210)</name>
    <dbReference type="NCBI Taxonomy" id="312017"/>
    <lineage>
        <taxon>Eukaryota</taxon>
        <taxon>Sar</taxon>
        <taxon>Alveolata</taxon>
        <taxon>Ciliophora</taxon>
        <taxon>Intramacronucleata</taxon>
        <taxon>Oligohymenophorea</taxon>
        <taxon>Hymenostomatida</taxon>
        <taxon>Tetrahymenina</taxon>
        <taxon>Tetrahymenidae</taxon>
        <taxon>Tetrahymena</taxon>
    </lineage>
</organism>
<protein>
    <submittedName>
        <fullName evidence="2">Amine-terminal domain cyclin</fullName>
    </submittedName>
</protein>
<sequence>MKLYKKSEIFSEKYNKNSELEISPEVQKKIMDGNAAFIIDLIASLKIPSFTISSLGIQLVNYFFIGKSYLNYDRFIYCAAALMLAFKIKEQDHYRLKPIIMGYYQQAPRRDQTQIMNDTIYQQIKNKICIAESKLLKAIQFEFDIQLPFDFLQTIIEFCNEKDQDKERIYYATKVISYDSFRSYAPLIFKPQIIAVSAFMISCSQFNIEPHLRIPERFKEKYNPETMREEEAYERWLQEISIELKTQITAEDIKDCLYVLNELLYLHYNPKEDDLKKFEQYETSLEQSKIKNDQNEKPNQEKQTEQKMDIEQQ</sequence>
<dbReference type="GO" id="GO:0016538">
    <property type="term" value="F:cyclin-dependent protein serine/threonine kinase regulator activity"/>
    <property type="evidence" value="ECO:0007669"/>
    <property type="project" value="InterPro"/>
</dbReference>
<evidence type="ECO:0000313" key="2">
    <source>
        <dbReference type="EMBL" id="EAS06918.2"/>
    </source>
</evidence>
<feature type="compositionally biased region" description="Basic and acidic residues" evidence="1">
    <location>
        <begin position="288"/>
        <end position="313"/>
    </location>
</feature>
<reference evidence="3" key="1">
    <citation type="journal article" date="2006" name="PLoS Biol.">
        <title>Macronuclear genome sequence of the ciliate Tetrahymena thermophila, a model eukaryote.</title>
        <authorList>
            <person name="Eisen J.A."/>
            <person name="Coyne R.S."/>
            <person name="Wu M."/>
            <person name="Wu D."/>
            <person name="Thiagarajan M."/>
            <person name="Wortman J.R."/>
            <person name="Badger J.H."/>
            <person name="Ren Q."/>
            <person name="Amedeo P."/>
            <person name="Jones K.M."/>
            <person name="Tallon L.J."/>
            <person name="Delcher A.L."/>
            <person name="Salzberg S.L."/>
            <person name="Silva J.C."/>
            <person name="Haas B.J."/>
            <person name="Majoros W.H."/>
            <person name="Farzad M."/>
            <person name="Carlton J.M."/>
            <person name="Smith R.K. Jr."/>
            <person name="Garg J."/>
            <person name="Pearlman R.E."/>
            <person name="Karrer K.M."/>
            <person name="Sun L."/>
            <person name="Manning G."/>
            <person name="Elde N.C."/>
            <person name="Turkewitz A.P."/>
            <person name="Asai D.J."/>
            <person name="Wilkes D.E."/>
            <person name="Wang Y."/>
            <person name="Cai H."/>
            <person name="Collins K."/>
            <person name="Stewart B.A."/>
            <person name="Lee S.R."/>
            <person name="Wilamowska K."/>
            <person name="Weinberg Z."/>
            <person name="Ruzzo W.L."/>
            <person name="Wloga D."/>
            <person name="Gaertig J."/>
            <person name="Frankel J."/>
            <person name="Tsao C.-C."/>
            <person name="Gorovsky M.A."/>
            <person name="Keeling P.J."/>
            <person name="Waller R.F."/>
            <person name="Patron N.J."/>
            <person name="Cherry J.M."/>
            <person name="Stover N.A."/>
            <person name="Krieger C.J."/>
            <person name="del Toro C."/>
            <person name="Ryder H.F."/>
            <person name="Williamson S.C."/>
            <person name="Barbeau R.A."/>
            <person name="Hamilton E.P."/>
            <person name="Orias E."/>
        </authorList>
    </citation>
    <scope>NUCLEOTIDE SEQUENCE [LARGE SCALE GENOMIC DNA]</scope>
    <source>
        <strain evidence="3">SB210</strain>
    </source>
</reference>
<dbReference type="GO" id="GO:0006357">
    <property type="term" value="P:regulation of transcription by RNA polymerase II"/>
    <property type="evidence" value="ECO:0007669"/>
    <property type="project" value="InterPro"/>
</dbReference>
<dbReference type="PANTHER" id="PTHR10026">
    <property type="entry name" value="CYCLIN"/>
    <property type="match status" value="1"/>
</dbReference>
<dbReference type="HOGENOM" id="CLU_889917_0_0_1"/>
<gene>
    <name evidence="2" type="ORF">TTHERM_00726380</name>
</gene>
<dbReference type="EMBL" id="GG662257">
    <property type="protein sequence ID" value="EAS06918.2"/>
    <property type="molecule type" value="Genomic_DNA"/>
</dbReference>
<dbReference type="OMA" id="ISFHRIM"/>
<dbReference type="Proteomes" id="UP000009168">
    <property type="component" value="Unassembled WGS sequence"/>
</dbReference>
<dbReference type="AlphaFoldDB" id="Q24GF3"/>
<proteinExistence type="predicted"/>
<keyword evidence="3" id="KW-1185">Reference proteome</keyword>
<dbReference type="GeneID" id="7838632"/>
<dbReference type="Gene3D" id="1.10.472.10">
    <property type="entry name" value="Cyclin-like"/>
    <property type="match status" value="2"/>
</dbReference>
<dbReference type="RefSeq" id="XP_001027160.2">
    <property type="nucleotide sequence ID" value="XM_001027160.3"/>
</dbReference>
<evidence type="ECO:0000313" key="3">
    <source>
        <dbReference type="Proteomes" id="UP000009168"/>
    </source>
</evidence>
<dbReference type="OrthoDB" id="290897at2759"/>
<dbReference type="InterPro" id="IPR036915">
    <property type="entry name" value="Cyclin-like_sf"/>
</dbReference>